<sequence>MPSRYARNGRNKQHNSTHVYQQPTPSSRPSPDAFRPSSLSDDSTSSSSGEDGVGRSSTRSKQNPRGGGAGNEVSDWSPSPVDVNVAQFPSLVDISPDLQPERSLPPHSLPTPPLPEASHSPALHQPQPALPLALLREDSVSVAEPLRSPILASM</sequence>
<evidence type="ECO:0000313" key="3">
    <source>
        <dbReference type="Proteomes" id="UP000518752"/>
    </source>
</evidence>
<dbReference type="EMBL" id="JAACJN010000112">
    <property type="protein sequence ID" value="KAF5372277.1"/>
    <property type="molecule type" value="Genomic_DNA"/>
</dbReference>
<evidence type="ECO:0000256" key="1">
    <source>
        <dbReference type="SAM" id="MobiDB-lite"/>
    </source>
</evidence>
<evidence type="ECO:0000313" key="2">
    <source>
        <dbReference type="EMBL" id="KAF5372277.1"/>
    </source>
</evidence>
<dbReference type="AlphaFoldDB" id="A0A8H5LWM7"/>
<dbReference type="OrthoDB" id="10551548at2759"/>
<feature type="compositionally biased region" description="Low complexity" evidence="1">
    <location>
        <begin position="37"/>
        <end position="48"/>
    </location>
</feature>
<feature type="compositionally biased region" description="Polar residues" evidence="1">
    <location>
        <begin position="16"/>
        <end position="29"/>
    </location>
</feature>
<name>A0A8H5LWM7_9AGAR</name>
<dbReference type="Proteomes" id="UP000518752">
    <property type="component" value="Unassembled WGS sequence"/>
</dbReference>
<feature type="compositionally biased region" description="Low complexity" evidence="1">
    <location>
        <begin position="121"/>
        <end position="131"/>
    </location>
</feature>
<comment type="caution">
    <text evidence="2">The sequence shown here is derived from an EMBL/GenBank/DDBJ whole genome shotgun (WGS) entry which is preliminary data.</text>
</comment>
<gene>
    <name evidence="2" type="ORF">D9757_009653</name>
</gene>
<keyword evidence="3" id="KW-1185">Reference proteome</keyword>
<organism evidence="2 3">
    <name type="scientific">Collybiopsis confluens</name>
    <dbReference type="NCBI Taxonomy" id="2823264"/>
    <lineage>
        <taxon>Eukaryota</taxon>
        <taxon>Fungi</taxon>
        <taxon>Dikarya</taxon>
        <taxon>Basidiomycota</taxon>
        <taxon>Agaricomycotina</taxon>
        <taxon>Agaricomycetes</taxon>
        <taxon>Agaricomycetidae</taxon>
        <taxon>Agaricales</taxon>
        <taxon>Marasmiineae</taxon>
        <taxon>Omphalotaceae</taxon>
        <taxon>Collybiopsis</taxon>
    </lineage>
</organism>
<protein>
    <submittedName>
        <fullName evidence="2">Uncharacterized protein</fullName>
    </submittedName>
</protein>
<reference evidence="2 3" key="1">
    <citation type="journal article" date="2020" name="ISME J.">
        <title>Uncovering the hidden diversity of litter-decomposition mechanisms in mushroom-forming fungi.</title>
        <authorList>
            <person name="Floudas D."/>
            <person name="Bentzer J."/>
            <person name="Ahren D."/>
            <person name="Johansson T."/>
            <person name="Persson P."/>
            <person name="Tunlid A."/>
        </authorList>
    </citation>
    <scope>NUCLEOTIDE SEQUENCE [LARGE SCALE GENOMIC DNA]</scope>
    <source>
        <strain evidence="2 3">CBS 406.79</strain>
    </source>
</reference>
<feature type="region of interest" description="Disordered" evidence="1">
    <location>
        <begin position="1"/>
        <end position="131"/>
    </location>
</feature>
<accession>A0A8H5LWM7</accession>
<proteinExistence type="predicted"/>